<keyword evidence="1" id="KW-0812">Transmembrane</keyword>
<dbReference type="AlphaFoldDB" id="A0AAD4NWK3"/>
<sequence length="360" mass="40222">MSTRGVALLMISLLSLVVLIINALSTALLGASNYCAQLLVAPTRTEVNNAHKDKRWLDIGIQSSRDLWKVNPKRRMIWMLLMLSSGLLHLFWNSAVFAATPFSTYNVGLVTADFLDDQAEWRTLLPLLEEIRRETRNLDPINKTDCIARYVGKTSGFASILLVSANITMSDKFSSDVGHPSSSLLTSFNTLESNGSDWGLNSDWMCSQWARPGVRSSFACTEPFLMPYNDTWTLLPSNGTWSFGHNSGFKVDHCLTLGNDQPMDHACALRFSPAILVIVTALNLFKCFCIACTVYLYWQDSYTPSASQTSENERSSLSHLVTLGDAIASFLDKEDEHTKDMDMFTKKDFVKGWPSLRPDT</sequence>
<reference evidence="3" key="1">
    <citation type="submission" date="2021-07" db="EMBL/GenBank/DDBJ databases">
        <title>Genome Resource of American Ginseng Black Spot Pathogen Alternaria panax.</title>
        <authorList>
            <person name="Qiu C."/>
            <person name="Wang W."/>
            <person name="Liu Z."/>
        </authorList>
    </citation>
    <scope>NUCLEOTIDE SEQUENCE</scope>
    <source>
        <strain evidence="3">BNCC115425</strain>
    </source>
</reference>
<dbReference type="InterPro" id="IPR046623">
    <property type="entry name" value="DUF6536"/>
</dbReference>
<evidence type="ECO:0000313" key="3">
    <source>
        <dbReference type="EMBL" id="KAG9196600.1"/>
    </source>
</evidence>
<evidence type="ECO:0000259" key="2">
    <source>
        <dbReference type="Pfam" id="PF20163"/>
    </source>
</evidence>
<feature type="domain" description="DUF6536" evidence="2">
    <location>
        <begin position="16"/>
        <end position="115"/>
    </location>
</feature>
<keyword evidence="4" id="KW-1185">Reference proteome</keyword>
<gene>
    <name evidence="3" type="ORF">G6011_01721</name>
</gene>
<dbReference type="PANTHER" id="PTHR35395">
    <property type="entry name" value="DUF6536 DOMAIN-CONTAINING PROTEIN"/>
    <property type="match status" value="1"/>
</dbReference>
<dbReference type="Pfam" id="PF20163">
    <property type="entry name" value="DUF6536"/>
    <property type="match status" value="1"/>
</dbReference>
<comment type="caution">
    <text evidence="3">The sequence shown here is derived from an EMBL/GenBank/DDBJ whole genome shotgun (WGS) entry which is preliminary data.</text>
</comment>
<dbReference type="EMBL" id="JAANER010000001">
    <property type="protein sequence ID" value="KAG9196600.1"/>
    <property type="molecule type" value="Genomic_DNA"/>
</dbReference>
<organism evidence="3 4">
    <name type="scientific">Alternaria panax</name>
    <dbReference type="NCBI Taxonomy" id="48097"/>
    <lineage>
        <taxon>Eukaryota</taxon>
        <taxon>Fungi</taxon>
        <taxon>Dikarya</taxon>
        <taxon>Ascomycota</taxon>
        <taxon>Pezizomycotina</taxon>
        <taxon>Dothideomycetes</taxon>
        <taxon>Pleosporomycetidae</taxon>
        <taxon>Pleosporales</taxon>
        <taxon>Pleosporineae</taxon>
        <taxon>Pleosporaceae</taxon>
        <taxon>Alternaria</taxon>
        <taxon>Alternaria sect. Panax</taxon>
    </lineage>
</organism>
<accession>A0AAD4NWK3</accession>
<feature type="transmembrane region" description="Helical" evidence="1">
    <location>
        <begin position="76"/>
        <end position="99"/>
    </location>
</feature>
<dbReference type="PANTHER" id="PTHR35395:SF1">
    <property type="entry name" value="DUF6536 DOMAIN-CONTAINING PROTEIN"/>
    <property type="match status" value="1"/>
</dbReference>
<protein>
    <recommendedName>
        <fullName evidence="2">DUF6536 domain-containing protein</fullName>
    </recommendedName>
</protein>
<name>A0AAD4NWK3_9PLEO</name>
<evidence type="ECO:0000256" key="1">
    <source>
        <dbReference type="SAM" id="Phobius"/>
    </source>
</evidence>
<evidence type="ECO:0000313" key="4">
    <source>
        <dbReference type="Proteomes" id="UP001199106"/>
    </source>
</evidence>
<proteinExistence type="predicted"/>
<feature type="transmembrane region" description="Helical" evidence="1">
    <location>
        <begin position="274"/>
        <end position="298"/>
    </location>
</feature>
<keyword evidence="1" id="KW-1133">Transmembrane helix</keyword>
<dbReference type="Proteomes" id="UP001199106">
    <property type="component" value="Unassembled WGS sequence"/>
</dbReference>
<keyword evidence="1" id="KW-0472">Membrane</keyword>